<accession>A0A3R8S385</accession>
<protein>
    <submittedName>
        <fullName evidence="1">Uncharacterized protein</fullName>
    </submittedName>
</protein>
<evidence type="ECO:0000313" key="1">
    <source>
        <dbReference type="EMBL" id="RRQ50885.1"/>
    </source>
</evidence>
<keyword evidence="2" id="KW-1185">Reference proteome</keyword>
<dbReference type="AlphaFoldDB" id="A0A3R8S385"/>
<dbReference type="Proteomes" id="UP000286990">
    <property type="component" value="Unassembled WGS sequence"/>
</dbReference>
<name>A0A3R8S385_9FLAO</name>
<sequence length="63" mass="7821">MKIIYVKRESNVREVYRTSLGHLNWKVTYIKKYFLGMPFKTMHKYTHTFFTKKNNRVEKMLFV</sequence>
<dbReference type="EMBL" id="QUSX01000001">
    <property type="protein sequence ID" value="RRQ50885.1"/>
    <property type="molecule type" value="Genomic_DNA"/>
</dbReference>
<reference evidence="2" key="1">
    <citation type="submission" date="2018-12" db="EMBL/GenBank/DDBJ databases">
        <title>Maribacter lutimaris sp. nov., isolated from marine sediment.</title>
        <authorList>
            <person name="Kim K.K."/>
        </authorList>
    </citation>
    <scope>NUCLEOTIDE SEQUENCE [LARGE SCALE GENOMIC DNA]</scope>
    <source>
        <strain evidence="2">PoM-212</strain>
    </source>
</reference>
<dbReference type="OrthoDB" id="1467749at2"/>
<evidence type="ECO:0000313" key="2">
    <source>
        <dbReference type="Proteomes" id="UP000286990"/>
    </source>
</evidence>
<gene>
    <name evidence="1" type="ORF">DZC72_08435</name>
</gene>
<organism evidence="1 2">
    <name type="scientific">Maribacter algicola</name>
    <dbReference type="NCBI Taxonomy" id="2498892"/>
    <lineage>
        <taxon>Bacteria</taxon>
        <taxon>Pseudomonadati</taxon>
        <taxon>Bacteroidota</taxon>
        <taxon>Flavobacteriia</taxon>
        <taxon>Flavobacteriales</taxon>
        <taxon>Flavobacteriaceae</taxon>
        <taxon>Maribacter</taxon>
    </lineage>
</organism>
<comment type="caution">
    <text evidence="1">The sequence shown here is derived from an EMBL/GenBank/DDBJ whole genome shotgun (WGS) entry which is preliminary data.</text>
</comment>
<proteinExistence type="predicted"/>